<dbReference type="GO" id="GO:0030677">
    <property type="term" value="C:ribonuclease P complex"/>
    <property type="evidence" value="ECO:0007669"/>
    <property type="project" value="InterPro"/>
</dbReference>
<dbReference type="SUPFAM" id="SSF101744">
    <property type="entry name" value="Rof/RNase P subunit-like"/>
    <property type="match status" value="1"/>
</dbReference>
<dbReference type="GO" id="GO:0005634">
    <property type="term" value="C:nucleus"/>
    <property type="evidence" value="ECO:0007669"/>
    <property type="project" value="UniProtKB-SubCell"/>
</dbReference>
<dbReference type="PANTHER" id="PTHR13348">
    <property type="entry name" value="RIBONUCLEASE P SUBUNIT P29"/>
    <property type="match status" value="1"/>
</dbReference>
<dbReference type="EMBL" id="JXLN01001039">
    <property type="protein sequence ID" value="KPM02133.1"/>
    <property type="molecule type" value="Genomic_DNA"/>
</dbReference>
<comment type="subcellular location">
    <subcellularLocation>
        <location evidence="2">Nucleus</location>
    </subcellularLocation>
</comment>
<dbReference type="SMART" id="SM00538">
    <property type="entry name" value="POP4"/>
    <property type="match status" value="1"/>
</dbReference>
<dbReference type="VEuPathDB" id="VectorBase:SSCA003412"/>
<dbReference type="InterPro" id="IPR023534">
    <property type="entry name" value="Rof/RNase_P-like"/>
</dbReference>
<evidence type="ECO:0000256" key="3">
    <source>
        <dbReference type="ARBA" id="ARBA00006181"/>
    </source>
</evidence>
<dbReference type="InterPro" id="IPR002730">
    <property type="entry name" value="Rpp29/RNP1"/>
</dbReference>
<comment type="function">
    <text evidence="1">Component of ribonuclease P, a ribonucleoprotein complex that generates mature tRNA molecules by cleaving their 5'-ends.</text>
</comment>
<comment type="subunit">
    <text evidence="5">Component of nuclear RNase P and RNase MRP ribonucleoproteins. RNase P consists of a catalytic RNA moiety and 10 different protein chains; POP1, POP4, POP5, POP7, RPP14, RPP21, RPP25, RPP30, RPP38 and RPP40. Within the RNase P complex, POP1, POP7 and RPP25 form the 'finger' subcomplex, POP5, RPP14, RPP40 and homodimeric RPP30 form the 'palm' subcomplex, and RPP21, POP4 and RPP38 form the 'wrist' subcomplex. All subunits of the RNase P complex interact with the catalytic RNA. Several subunits of RNase P are also part of the RNase MRP complex. RNase MRP consists of a catalytic RNA moiety and about 8 protein subunits; POP1, POP7, RPP25, RPP30, RPP38, RPP40 and possibly also POP4 and POP5.</text>
</comment>
<dbReference type="InterPro" id="IPR036980">
    <property type="entry name" value="RNase_P/MRP_Rpp29_sf"/>
</dbReference>
<accession>A0A131ZTM7</accession>
<sequence length="212" mass="25149">MYKQLPKAIQDVGHLINLDQSIIEINDEKRVMNLVNEIIPRKDFDDENFRYKIYSLYETIEREKSRRQSKRKCLNSKQRKALFDLKKEKFKFSDFDPINSLWHSYFDSVLDEIKTKEDQLKLARIDFHGCYLMVYSSKNVSIVGLKGYVLQESKSTFRLLTEQDRLLTIPKTGTVFVFEHQDKVYKLNGYNIKMSSFNRSKAKPKLNLISNL</sequence>
<proteinExistence type="inferred from homology"/>
<dbReference type="Gene3D" id="2.30.30.210">
    <property type="entry name" value="Ribonuclease P/MRP, subunit p29"/>
    <property type="match status" value="1"/>
</dbReference>
<gene>
    <name evidence="6" type="ORF">QR98_0005390</name>
</gene>
<comment type="caution">
    <text evidence="6">The sequence shown here is derived from an EMBL/GenBank/DDBJ whole genome shotgun (WGS) entry which is preliminary data.</text>
</comment>
<reference evidence="6 7" key="1">
    <citation type="journal article" date="2015" name="Parasit. Vectors">
        <title>Draft genome of the scabies mite.</title>
        <authorList>
            <person name="Rider S.D.Jr."/>
            <person name="Morgan M.S."/>
            <person name="Arlian L.G."/>
        </authorList>
    </citation>
    <scope>NUCLEOTIDE SEQUENCE [LARGE SCALE GENOMIC DNA]</scope>
    <source>
        <strain evidence="6">Arlian Lab</strain>
    </source>
</reference>
<evidence type="ECO:0000256" key="1">
    <source>
        <dbReference type="ARBA" id="ARBA00002435"/>
    </source>
</evidence>
<name>A0A131ZTM7_SARSC</name>
<evidence type="ECO:0000256" key="5">
    <source>
        <dbReference type="ARBA" id="ARBA00046486"/>
    </source>
</evidence>
<dbReference type="GO" id="GO:0033204">
    <property type="term" value="F:ribonuclease P RNA binding"/>
    <property type="evidence" value="ECO:0007669"/>
    <property type="project" value="InterPro"/>
</dbReference>
<dbReference type="GO" id="GO:0006364">
    <property type="term" value="P:rRNA processing"/>
    <property type="evidence" value="ECO:0007669"/>
    <property type="project" value="TreeGrafter"/>
</dbReference>
<evidence type="ECO:0000313" key="7">
    <source>
        <dbReference type="Proteomes" id="UP000616769"/>
    </source>
</evidence>
<dbReference type="Pfam" id="PF01868">
    <property type="entry name" value="RNase_P-MRP_p29"/>
    <property type="match status" value="1"/>
</dbReference>
<dbReference type="GO" id="GO:0001682">
    <property type="term" value="P:tRNA 5'-leader removal"/>
    <property type="evidence" value="ECO:0007669"/>
    <property type="project" value="InterPro"/>
</dbReference>
<organism evidence="6 7">
    <name type="scientific">Sarcoptes scabiei</name>
    <name type="common">Itch mite</name>
    <name type="synonym">Acarus scabiei</name>
    <dbReference type="NCBI Taxonomy" id="52283"/>
    <lineage>
        <taxon>Eukaryota</taxon>
        <taxon>Metazoa</taxon>
        <taxon>Ecdysozoa</taxon>
        <taxon>Arthropoda</taxon>
        <taxon>Chelicerata</taxon>
        <taxon>Arachnida</taxon>
        <taxon>Acari</taxon>
        <taxon>Acariformes</taxon>
        <taxon>Sarcoptiformes</taxon>
        <taxon>Astigmata</taxon>
        <taxon>Psoroptidia</taxon>
        <taxon>Sarcoptoidea</taxon>
        <taxon>Sarcoptidae</taxon>
        <taxon>Sarcoptinae</taxon>
        <taxon>Sarcoptes</taxon>
    </lineage>
</organism>
<evidence type="ECO:0000256" key="2">
    <source>
        <dbReference type="ARBA" id="ARBA00004123"/>
    </source>
</evidence>
<protein>
    <recommendedName>
        <fullName evidence="4">Ribonuclease P protein subunit p29</fullName>
    </recommendedName>
</protein>
<evidence type="ECO:0000313" key="6">
    <source>
        <dbReference type="EMBL" id="KPM02133.1"/>
    </source>
</evidence>
<dbReference type="AlphaFoldDB" id="A0A131ZTM7"/>
<dbReference type="GO" id="GO:0000172">
    <property type="term" value="C:ribonuclease MRP complex"/>
    <property type="evidence" value="ECO:0007669"/>
    <property type="project" value="InterPro"/>
</dbReference>
<comment type="similarity">
    <text evidence="3">Belongs to the eukaryotic/archaeal RNase P protein component 1 family.</text>
</comment>
<dbReference type="Proteomes" id="UP000616769">
    <property type="component" value="Unassembled WGS sequence"/>
</dbReference>
<dbReference type="OrthoDB" id="124041at2759"/>
<dbReference type="PANTHER" id="PTHR13348:SF0">
    <property type="entry name" value="RIBONUCLEASE P PROTEIN SUBUNIT P29"/>
    <property type="match status" value="1"/>
</dbReference>
<dbReference type="InterPro" id="IPR016848">
    <property type="entry name" value="RNase_P/MRP_Rpp29-subunit"/>
</dbReference>
<evidence type="ECO:0000256" key="4">
    <source>
        <dbReference type="ARBA" id="ARBA00016225"/>
    </source>
</evidence>